<dbReference type="Proteomes" id="UP000050833">
    <property type="component" value="Unassembled WGS sequence"/>
</dbReference>
<dbReference type="RefSeq" id="WP_055946325.1">
    <property type="nucleotide sequence ID" value="NZ_JAQDCV010000009.1"/>
</dbReference>
<dbReference type="EMBL" id="LLKB01000007">
    <property type="protein sequence ID" value="KQC84108.1"/>
    <property type="molecule type" value="Genomic_DNA"/>
</dbReference>
<accession>A0AAW3JPU5</accession>
<evidence type="ECO:0000313" key="2">
    <source>
        <dbReference type="Proteomes" id="UP000050833"/>
    </source>
</evidence>
<comment type="caution">
    <text evidence="1">The sequence shown here is derived from an EMBL/GenBank/DDBJ whole genome shotgun (WGS) entry which is preliminary data.</text>
</comment>
<keyword evidence="2" id="KW-1185">Reference proteome</keyword>
<reference evidence="1 2" key="1">
    <citation type="submission" date="2015-10" db="EMBL/GenBank/DDBJ databases">
        <title>Butyribacter intestini gen. nov., sp. nov., a butyric acid-producing bacterium of the family Lachnospiraceae isolated from the human faeces.</title>
        <authorList>
            <person name="Zou Y."/>
            <person name="Xue W."/>
            <person name="Luo G."/>
            <person name="Lv M."/>
        </authorList>
    </citation>
    <scope>NUCLEOTIDE SEQUENCE [LARGE SCALE GENOMIC DNA]</scope>
    <source>
        <strain evidence="1 2">TF01-11</strain>
    </source>
</reference>
<protein>
    <submittedName>
        <fullName evidence="1">Uncharacterized protein</fullName>
    </submittedName>
</protein>
<sequence length="224" mass="26202">MKFKLKKLYIFAIVCIISLIAAFGIKSVNSKKSDMSAEMRDFSLEKNIDILDYYYGENDYDLKEEKSMIKDELKNASDNSVVVKVVPTGNTYANNGVIMQEVNVQKVYKGKCQYKKIWLRNTNSWIVMDKKGTVKLVGQDYNLMEKDNQYMVFGNNCKINKWSKKKILDLAENMNYNYFNLSNDYNKTVKSKKYNMGQEFYSDSSKILSYYNKLKKNIVGLYEK</sequence>
<proteinExistence type="predicted"/>
<gene>
    <name evidence="1" type="ORF">APZ18_14415</name>
</gene>
<name>A0AAW3JPU5_9FIRM</name>
<evidence type="ECO:0000313" key="1">
    <source>
        <dbReference type="EMBL" id="KQC84108.1"/>
    </source>
</evidence>
<organism evidence="1 2">
    <name type="scientific">Butyribacter intestini</name>
    <dbReference type="NCBI Taxonomy" id="1703332"/>
    <lineage>
        <taxon>Bacteria</taxon>
        <taxon>Bacillati</taxon>
        <taxon>Bacillota</taxon>
        <taxon>Clostridia</taxon>
        <taxon>Lachnospirales</taxon>
        <taxon>Lachnospiraceae</taxon>
        <taxon>Butyribacter</taxon>
    </lineage>
</organism>
<dbReference type="AlphaFoldDB" id="A0AAW3JPU5"/>